<dbReference type="GO" id="GO:0016758">
    <property type="term" value="F:hexosyltransferase activity"/>
    <property type="evidence" value="ECO:0007669"/>
    <property type="project" value="UniProtKB-ARBA"/>
</dbReference>
<evidence type="ECO:0000313" key="5">
    <source>
        <dbReference type="Proteomes" id="UP000095601"/>
    </source>
</evidence>
<comment type="caution">
    <text evidence="4">The sequence shown here is derived from an EMBL/GenBank/DDBJ whole genome shotgun (WGS) entry which is preliminary data.</text>
</comment>
<organism evidence="4 5">
    <name type="scientific">Cloacibacterium normanense</name>
    <dbReference type="NCBI Taxonomy" id="237258"/>
    <lineage>
        <taxon>Bacteria</taxon>
        <taxon>Pseudomonadati</taxon>
        <taxon>Bacteroidota</taxon>
        <taxon>Flavobacteriia</taxon>
        <taxon>Flavobacteriales</taxon>
        <taxon>Weeksellaceae</taxon>
    </lineage>
</organism>
<dbReference type="AlphaFoldDB" id="A0A1E5UCC9"/>
<evidence type="ECO:0000313" key="4">
    <source>
        <dbReference type="EMBL" id="OEL10458.1"/>
    </source>
</evidence>
<dbReference type="Pfam" id="PF00535">
    <property type="entry name" value="Glycos_transf_2"/>
    <property type="match status" value="1"/>
</dbReference>
<accession>A0A1E5UCC9</accession>
<sequence>MNPKISVIVPIYNVEKYLEKCISSLLDQSFTDFELILVNDGSPDNCGKICDEFKEKDPRITVLHLENGGVCNARNKGMELATGDFYVFVDSDDWAEKDFLQDFVDHIEDDETLIIQDCNRDNDEKSETHFFGFQNKSFVLKEDFGKLFHENAHYVPGGYPWNKIYSAKIIKENNLQFDPAIKLADDEKWNFEYFVHIKKMKFIDKANYHYIYNPGSISNQKRPFDRELTRFEFKTKFFVFALKNYQISETDKKKIIAEVEKHFRINILDRMYKNDVSKKERLSQLKEISKLPNAALQFLQSDLKFRKIDYSLLRNRKIHLFDVFKNMRLKLNA</sequence>
<keyword evidence="5" id="KW-1185">Reference proteome</keyword>
<dbReference type="PANTHER" id="PTHR22916:SF51">
    <property type="entry name" value="GLYCOSYLTRANSFERASE EPSH-RELATED"/>
    <property type="match status" value="1"/>
</dbReference>
<dbReference type="OrthoDB" id="396512at2"/>
<dbReference type="Proteomes" id="UP000095601">
    <property type="component" value="Unassembled WGS sequence"/>
</dbReference>
<dbReference type="SUPFAM" id="SSF53448">
    <property type="entry name" value="Nucleotide-diphospho-sugar transferases"/>
    <property type="match status" value="1"/>
</dbReference>
<proteinExistence type="predicted"/>
<dbReference type="RefSeq" id="WP_069800142.1">
    <property type="nucleotide sequence ID" value="NZ_CP034157.1"/>
</dbReference>
<dbReference type="PANTHER" id="PTHR22916">
    <property type="entry name" value="GLYCOSYLTRANSFERASE"/>
    <property type="match status" value="1"/>
</dbReference>
<keyword evidence="2 4" id="KW-0808">Transferase</keyword>
<dbReference type="CDD" id="cd00761">
    <property type="entry name" value="Glyco_tranf_GTA_type"/>
    <property type="match status" value="1"/>
</dbReference>
<keyword evidence="1" id="KW-0328">Glycosyltransferase</keyword>
<dbReference type="InterPro" id="IPR001173">
    <property type="entry name" value="Glyco_trans_2-like"/>
</dbReference>
<evidence type="ECO:0000259" key="3">
    <source>
        <dbReference type="Pfam" id="PF00535"/>
    </source>
</evidence>
<name>A0A1E5UCC9_9FLAO</name>
<evidence type="ECO:0000256" key="1">
    <source>
        <dbReference type="ARBA" id="ARBA00022676"/>
    </source>
</evidence>
<gene>
    <name evidence="4" type="ORF">BHF72_0550</name>
</gene>
<dbReference type="EMBL" id="MKGI01000077">
    <property type="protein sequence ID" value="OEL10458.1"/>
    <property type="molecule type" value="Genomic_DNA"/>
</dbReference>
<feature type="domain" description="Glycosyltransferase 2-like" evidence="3">
    <location>
        <begin position="6"/>
        <end position="157"/>
    </location>
</feature>
<dbReference type="STRING" id="237258.SAMN04489756_10883"/>
<evidence type="ECO:0000256" key="2">
    <source>
        <dbReference type="ARBA" id="ARBA00022679"/>
    </source>
</evidence>
<dbReference type="Gene3D" id="3.90.550.10">
    <property type="entry name" value="Spore Coat Polysaccharide Biosynthesis Protein SpsA, Chain A"/>
    <property type="match status" value="1"/>
</dbReference>
<reference evidence="4 5" key="1">
    <citation type="submission" date="2016-09" db="EMBL/GenBank/DDBJ databases">
        <authorList>
            <person name="Capua I."/>
            <person name="De Benedictis P."/>
            <person name="Joannis T."/>
            <person name="Lombin L.H."/>
            <person name="Cattoli G."/>
        </authorList>
    </citation>
    <scope>NUCLEOTIDE SEQUENCE [LARGE SCALE GENOMIC DNA]</scope>
    <source>
        <strain evidence="4 5">NRS-1</strain>
    </source>
</reference>
<protein>
    <submittedName>
        <fullName evidence="4">Glycosyl transferase 2 family protein</fullName>
    </submittedName>
</protein>
<dbReference type="KEGG" id="cnr:EB819_12255"/>
<dbReference type="InterPro" id="IPR029044">
    <property type="entry name" value="Nucleotide-diphossugar_trans"/>
</dbReference>